<dbReference type="InterPro" id="IPR011990">
    <property type="entry name" value="TPR-like_helical_dom_sf"/>
</dbReference>
<dbReference type="PANTHER" id="PTHR47691">
    <property type="entry name" value="REGULATOR-RELATED"/>
    <property type="match status" value="1"/>
</dbReference>
<accession>A0ABX2FIZ2</accession>
<dbReference type="InterPro" id="IPR002182">
    <property type="entry name" value="NB-ARC"/>
</dbReference>
<dbReference type="Gene3D" id="3.40.50.300">
    <property type="entry name" value="P-loop containing nucleotide triphosphate hydrolases"/>
    <property type="match status" value="1"/>
</dbReference>
<dbReference type="SMART" id="SM00028">
    <property type="entry name" value="TPR"/>
    <property type="match status" value="5"/>
</dbReference>
<organism evidence="2 3">
    <name type="scientific">Kibdelosporangium persicum</name>
    <dbReference type="NCBI Taxonomy" id="2698649"/>
    <lineage>
        <taxon>Bacteria</taxon>
        <taxon>Bacillati</taxon>
        <taxon>Actinomycetota</taxon>
        <taxon>Actinomycetes</taxon>
        <taxon>Pseudonocardiales</taxon>
        <taxon>Pseudonocardiaceae</taxon>
        <taxon>Kibdelosporangium</taxon>
    </lineage>
</organism>
<dbReference type="RefSeq" id="WP_173142011.1">
    <property type="nucleotide sequence ID" value="NZ_CBCSGW010000005.1"/>
</dbReference>
<comment type="caution">
    <text evidence="2">The sequence shown here is derived from an EMBL/GenBank/DDBJ whole genome shotgun (WGS) entry which is preliminary data.</text>
</comment>
<keyword evidence="3" id="KW-1185">Reference proteome</keyword>
<dbReference type="SUPFAM" id="SSF52540">
    <property type="entry name" value="P-loop containing nucleoside triphosphate hydrolases"/>
    <property type="match status" value="1"/>
</dbReference>
<dbReference type="Proteomes" id="UP000763557">
    <property type="component" value="Unassembled WGS sequence"/>
</dbReference>
<protein>
    <submittedName>
        <fullName evidence="2">DNA-binding transcriptional activator of the SARP family</fullName>
    </submittedName>
</protein>
<dbReference type="PANTHER" id="PTHR47691:SF3">
    <property type="entry name" value="HTH-TYPE TRANSCRIPTIONAL REGULATOR RV0890C-RELATED"/>
    <property type="match status" value="1"/>
</dbReference>
<proteinExistence type="predicted"/>
<dbReference type="PRINTS" id="PR00364">
    <property type="entry name" value="DISEASERSIST"/>
</dbReference>
<evidence type="ECO:0000259" key="1">
    <source>
        <dbReference type="Pfam" id="PF00931"/>
    </source>
</evidence>
<dbReference type="InterPro" id="IPR019734">
    <property type="entry name" value="TPR_rpt"/>
</dbReference>
<keyword evidence="2" id="KW-0238">DNA-binding</keyword>
<dbReference type="Gene3D" id="1.25.40.10">
    <property type="entry name" value="Tetratricopeptide repeat domain"/>
    <property type="match status" value="2"/>
</dbReference>
<dbReference type="Pfam" id="PF13424">
    <property type="entry name" value="TPR_12"/>
    <property type="match status" value="2"/>
</dbReference>
<sequence length="773" mass="85069">MPRSPGPNQLRLRDGLARAVGVLGGVRAAEAASGIGKSTWDDAQKGRVLPNMTTTWPVMRLLLMKISPAATGVRDWDQLYEAACGEAGVRTRRARPTALSGLPPKRSVAVPQLLPPGVSEFTARRAELVLLDELLLRKGNFVPMAVVTGEPGIGKTTLAVTWSWRHVDGFADGVLYRDLRGWGPDEPALPEEVLTNWLDQLGLDTSTMPDDVVSRSAALRSALARRRVLIVLDNARDEEQVRPLLPGTPLCPVLITSRNTLPGLVIHHDATVIGLDLLSDEESVCLLRALVGPRVEQETAAAERLVDLCGRLPLALRVVAANARTRAEASLAALVGELVDEHDRLEELDGPDPRSTPRGAFSWSYRQLSADVAAVFRAVGLFPGRTFDANVIAALGGLSPRAAVRHLRTLVRLHLAREVAGRFEMHDLIRLYAEELARGDQNTRNARQRAFDYFVHTARRADEFLEPQRYRIPLPETPLVPAPFNDYNGALAWFYTETANAVALCRLDDPSFDTARWRLACFFRGFFFLTKRIHEWIESHELALPGAIRLADRGAEAVTRSYLGVALHERGDDDAALVQYEIANRLFHEIGDEHGATNTLVQQAVVHRNRREFDKALRLASEALDFYLRVGLIRNAAITIRTIGWIELDTGRLAEAEQHLTESLALCRQSGQGMTMDIARAHNALGWVLLRLGRYDEAERSHLAAIEAGKNCGSRFEEALALDGLGRVARATGDHAASAAFFQDAVDLLEEIGSPLANELRADHAVFREGDDG</sequence>
<feature type="domain" description="NB-ARC" evidence="1">
    <location>
        <begin position="133"/>
        <end position="293"/>
    </location>
</feature>
<dbReference type="EMBL" id="JAAATY010000045">
    <property type="protein sequence ID" value="NRN70847.1"/>
    <property type="molecule type" value="Genomic_DNA"/>
</dbReference>
<reference evidence="2 3" key="1">
    <citation type="submission" date="2020-01" db="EMBL/GenBank/DDBJ databases">
        <title>Kibdelosporangium persica a novel Actinomycetes from a hot desert in Iran.</title>
        <authorList>
            <person name="Safaei N."/>
            <person name="Zaburannyi N."/>
            <person name="Mueller R."/>
            <person name="Wink J."/>
        </authorList>
    </citation>
    <scope>NUCLEOTIDE SEQUENCE [LARGE SCALE GENOMIC DNA]</scope>
    <source>
        <strain evidence="2 3">4NS15</strain>
    </source>
</reference>
<dbReference type="Pfam" id="PF00931">
    <property type="entry name" value="NB-ARC"/>
    <property type="match status" value="1"/>
</dbReference>
<dbReference type="SUPFAM" id="SSF48452">
    <property type="entry name" value="TPR-like"/>
    <property type="match status" value="2"/>
</dbReference>
<evidence type="ECO:0000313" key="2">
    <source>
        <dbReference type="EMBL" id="NRN70847.1"/>
    </source>
</evidence>
<name>A0ABX2FIZ2_9PSEU</name>
<evidence type="ECO:0000313" key="3">
    <source>
        <dbReference type="Proteomes" id="UP000763557"/>
    </source>
</evidence>
<dbReference type="InterPro" id="IPR027417">
    <property type="entry name" value="P-loop_NTPase"/>
</dbReference>
<gene>
    <name evidence="2" type="ORF">GC106_81210</name>
</gene>
<dbReference type="GO" id="GO:0003677">
    <property type="term" value="F:DNA binding"/>
    <property type="evidence" value="ECO:0007669"/>
    <property type="project" value="UniProtKB-KW"/>
</dbReference>